<feature type="domain" description="DUF6873" evidence="1">
    <location>
        <begin position="20"/>
        <end position="239"/>
    </location>
</feature>
<dbReference type="Pfam" id="PF21778">
    <property type="entry name" value="DUF6873"/>
    <property type="match status" value="1"/>
</dbReference>
<evidence type="ECO:0000259" key="1">
    <source>
        <dbReference type="Pfam" id="PF21778"/>
    </source>
</evidence>
<reference evidence="2 3" key="1">
    <citation type="submission" date="2009-01" db="EMBL/GenBank/DDBJ databases">
        <authorList>
            <person name="Qin X."/>
            <person name="Bachman B."/>
            <person name="Battles P."/>
            <person name="Bell A."/>
            <person name="Bess C."/>
            <person name="Bickham C."/>
            <person name="Chaboub L."/>
            <person name="Chen D."/>
            <person name="Coyle M."/>
            <person name="Deiros D.R."/>
            <person name="Dinh H."/>
            <person name="Forbes L."/>
            <person name="Fowler G."/>
            <person name="Francisco L."/>
            <person name="Fu Q."/>
            <person name="Gubbala S."/>
            <person name="Hale W."/>
            <person name="Han Y."/>
            <person name="Hemphill L."/>
            <person name="Highlander S.K."/>
            <person name="Hirani K."/>
            <person name="Hogues M."/>
            <person name="Jackson L."/>
            <person name="Jakkamsetti A."/>
            <person name="Javaid M."/>
            <person name="Jiang H."/>
            <person name="Korchina V."/>
            <person name="Kovar C."/>
            <person name="Lara F."/>
            <person name="Lee S."/>
            <person name="Mata R."/>
            <person name="Mathew T."/>
            <person name="Moen C."/>
            <person name="Morales K."/>
            <person name="Munidasa M."/>
            <person name="Nazareth L."/>
            <person name="Ngo R."/>
            <person name="Nguyen L."/>
            <person name="Okwuonu G."/>
            <person name="Ongeri F."/>
            <person name="Patil S."/>
            <person name="Petrosino J."/>
            <person name="Pham C."/>
            <person name="Pham P."/>
            <person name="Pu L.-L."/>
            <person name="Puazo M."/>
            <person name="Raj R."/>
            <person name="Reid J."/>
            <person name="Rouhana J."/>
            <person name="Saada N."/>
            <person name="Shang Y."/>
            <person name="Simmons D."/>
            <person name="Thornton R."/>
            <person name="Warren J."/>
            <person name="Weissenberger G."/>
            <person name="Zhang J."/>
            <person name="Zhang L."/>
            <person name="Zhou C."/>
            <person name="Zhu D."/>
            <person name="Muzny D."/>
            <person name="Worley K."/>
            <person name="Gibbs R."/>
        </authorList>
    </citation>
    <scope>NUCLEOTIDE SEQUENCE [LARGE SCALE GENOMIC DNA]</scope>
    <source>
        <strain evidence="2 3">ATCC 35098</strain>
    </source>
</reference>
<gene>
    <name evidence="2" type="ORF">HMPREF0077_2024</name>
</gene>
<name>C2CKL4_9FIRM</name>
<dbReference type="Proteomes" id="UP000003744">
    <property type="component" value="Unassembled WGS sequence"/>
</dbReference>
<dbReference type="AlphaFoldDB" id="C2CKL4"/>
<comment type="caution">
    <text evidence="2">The sequence shown here is derived from an EMBL/GenBank/DDBJ whole genome shotgun (WGS) entry which is preliminary data.</text>
</comment>
<dbReference type="eggNOG" id="ENOG502ZBQJ">
    <property type="taxonomic scope" value="Bacteria"/>
</dbReference>
<proteinExistence type="predicted"/>
<dbReference type="InterPro" id="IPR049238">
    <property type="entry name" value="DUF6873"/>
</dbReference>
<dbReference type="HOGENOM" id="CLU_104531_0_0_9"/>
<evidence type="ECO:0000313" key="3">
    <source>
        <dbReference type="Proteomes" id="UP000003744"/>
    </source>
</evidence>
<sequence>MAPPIRSLRRAFFVEEYMLVISNKASDTLKEFLVNEGISFLLSKDNPHLDPRIADHPDLSLFVLDRENILVASEVYDYYRENIKGKNLIRGEEVARKYPKDAIYNLVRFKNFYIHNDFTEENIKKFFYEHDIAHLKVKQGYSRCSTIVLNDSLLTSDYGIYKSLKDRVKVRLLEEDKILLDGFDKGFIGGACGLYDNKLIFTGDIRSHRSFSLIKTACKEEGLDILYPETDLVDLGSLLDIS</sequence>
<dbReference type="EMBL" id="ACGC01000120">
    <property type="protein sequence ID" value="EEI81883.1"/>
    <property type="molecule type" value="Genomic_DNA"/>
</dbReference>
<organism evidence="2 3">
    <name type="scientific">Anaerococcus tetradius ATCC 35098</name>
    <dbReference type="NCBI Taxonomy" id="525255"/>
    <lineage>
        <taxon>Bacteria</taxon>
        <taxon>Bacillati</taxon>
        <taxon>Bacillota</taxon>
        <taxon>Tissierellia</taxon>
        <taxon>Tissierellales</taxon>
        <taxon>Peptoniphilaceae</taxon>
        <taxon>Anaerococcus</taxon>
    </lineage>
</organism>
<protein>
    <recommendedName>
        <fullName evidence="1">DUF6873 domain-containing protein</fullName>
    </recommendedName>
</protein>
<accession>C2CKL4</accession>
<evidence type="ECO:0000313" key="2">
    <source>
        <dbReference type="EMBL" id="EEI81883.1"/>
    </source>
</evidence>